<dbReference type="PANTHER" id="PTHR22807">
    <property type="entry name" value="NOP2 YEAST -RELATED NOL1/NOP2/FMU SUN DOMAIN-CONTAINING"/>
    <property type="match status" value="1"/>
</dbReference>
<dbReference type="AlphaFoldDB" id="A0A9N9ANA2"/>
<comment type="similarity">
    <text evidence="5">Belongs to the class I-like SAM-binding methyltransferase superfamily. RsmB/NOP family.</text>
</comment>
<dbReference type="OrthoDB" id="427002at2759"/>
<reference evidence="7" key="1">
    <citation type="submission" date="2021-06" db="EMBL/GenBank/DDBJ databases">
        <authorList>
            <person name="Kallberg Y."/>
            <person name="Tangrot J."/>
            <person name="Rosling A."/>
        </authorList>
    </citation>
    <scope>NUCLEOTIDE SEQUENCE</scope>
    <source>
        <strain evidence="7">IA702</strain>
    </source>
</reference>
<dbReference type="InterPro" id="IPR036974">
    <property type="entry name" value="PUA_sf"/>
</dbReference>
<dbReference type="Gene3D" id="2.30.130.10">
    <property type="entry name" value="PUA domain"/>
    <property type="match status" value="1"/>
</dbReference>
<keyword evidence="4 5" id="KW-0694">RNA-binding</keyword>
<dbReference type="InterPro" id="IPR049560">
    <property type="entry name" value="MeTrfase_RsmB-F_NOP2_cat"/>
</dbReference>
<dbReference type="GO" id="GO:0001510">
    <property type="term" value="P:RNA methylation"/>
    <property type="evidence" value="ECO:0007669"/>
    <property type="project" value="InterPro"/>
</dbReference>
<evidence type="ECO:0000256" key="4">
    <source>
        <dbReference type="ARBA" id="ARBA00022884"/>
    </source>
</evidence>
<comment type="caution">
    <text evidence="5">Lacks conserved residue(s) required for the propagation of feature annotation.</text>
</comment>
<protein>
    <submittedName>
        <fullName evidence="7">4702_t:CDS:1</fullName>
    </submittedName>
</protein>
<dbReference type="PANTHER" id="PTHR22807:SF34">
    <property type="entry name" value="TRNA (CYTOSINE(72)-C(5))-METHYLTRANSFERASE NSUN6"/>
    <property type="match status" value="1"/>
</dbReference>
<comment type="caution">
    <text evidence="7">The sequence shown here is derived from an EMBL/GenBank/DDBJ whole genome shotgun (WGS) entry which is preliminary data.</text>
</comment>
<evidence type="ECO:0000256" key="1">
    <source>
        <dbReference type="ARBA" id="ARBA00022603"/>
    </source>
</evidence>
<dbReference type="SUPFAM" id="SSF88697">
    <property type="entry name" value="PUA domain-like"/>
    <property type="match status" value="1"/>
</dbReference>
<feature type="non-terminal residue" evidence="7">
    <location>
        <position position="274"/>
    </location>
</feature>
<sequence>MSLARLPPIKFSPEINGYFLKYYTQSKWQIICDALSTTPTMSFMRIIYNSREEVQQVVQSFVNEQCKDKQWPLTMKVTQHSILPDVLCIPVEGPFDIKQCEKQVVVDIFAGTAILRGADIFAPGVLAVQSDPETDEYESLNLQVEKGEQVSVMVDIDGSCKRGSLKEYKGSKIFIGNGRMEMSRAHIFQSNPLELSGIGVTMTFPLYRTPSLSTNPRLSCLVFLQNLPSILTTHLLSPQPGDLVLDMCASPGGKTTHIARLLQNNGMVIALDRS</sequence>
<proteinExistence type="inferred from homology"/>
<keyword evidence="3 5" id="KW-0949">S-adenosyl-L-methionine</keyword>
<accession>A0A9N9ANA2</accession>
<dbReference type="GO" id="GO:0008173">
    <property type="term" value="F:RNA methyltransferase activity"/>
    <property type="evidence" value="ECO:0007669"/>
    <property type="project" value="InterPro"/>
</dbReference>
<evidence type="ECO:0000259" key="6">
    <source>
        <dbReference type="PROSITE" id="PS51686"/>
    </source>
</evidence>
<feature type="domain" description="SAM-dependent MTase RsmB/NOP-type" evidence="6">
    <location>
        <begin position="144"/>
        <end position="274"/>
    </location>
</feature>
<dbReference type="Pfam" id="PF01189">
    <property type="entry name" value="Methyltr_RsmB-F"/>
    <property type="match status" value="1"/>
</dbReference>
<dbReference type="PROSITE" id="PS51686">
    <property type="entry name" value="SAM_MT_RSMB_NOP"/>
    <property type="match status" value="1"/>
</dbReference>
<evidence type="ECO:0000256" key="2">
    <source>
        <dbReference type="ARBA" id="ARBA00022679"/>
    </source>
</evidence>
<dbReference type="SUPFAM" id="SSF53335">
    <property type="entry name" value="S-adenosyl-L-methionine-dependent methyltransferases"/>
    <property type="match status" value="1"/>
</dbReference>
<dbReference type="InterPro" id="IPR015947">
    <property type="entry name" value="PUA-like_sf"/>
</dbReference>
<name>A0A9N9ANA2_9GLOM</name>
<keyword evidence="2 5" id="KW-0808">Transferase</keyword>
<evidence type="ECO:0000313" key="8">
    <source>
        <dbReference type="Proteomes" id="UP000789572"/>
    </source>
</evidence>
<keyword evidence="1 5" id="KW-0489">Methyltransferase</keyword>
<evidence type="ECO:0000256" key="3">
    <source>
        <dbReference type="ARBA" id="ARBA00022691"/>
    </source>
</evidence>
<dbReference type="Gene3D" id="3.40.50.150">
    <property type="entry name" value="Vaccinia Virus protein VP39"/>
    <property type="match status" value="1"/>
</dbReference>
<organism evidence="7 8">
    <name type="scientific">Paraglomus occultum</name>
    <dbReference type="NCBI Taxonomy" id="144539"/>
    <lineage>
        <taxon>Eukaryota</taxon>
        <taxon>Fungi</taxon>
        <taxon>Fungi incertae sedis</taxon>
        <taxon>Mucoromycota</taxon>
        <taxon>Glomeromycotina</taxon>
        <taxon>Glomeromycetes</taxon>
        <taxon>Paraglomerales</taxon>
        <taxon>Paraglomeraceae</taxon>
        <taxon>Paraglomus</taxon>
    </lineage>
</organism>
<dbReference type="GO" id="GO:0003723">
    <property type="term" value="F:RNA binding"/>
    <property type="evidence" value="ECO:0007669"/>
    <property type="project" value="UniProtKB-UniRule"/>
</dbReference>
<dbReference type="PROSITE" id="PS50890">
    <property type="entry name" value="PUA"/>
    <property type="match status" value="1"/>
</dbReference>
<feature type="binding site" evidence="5">
    <location>
        <position position="272"/>
    </location>
    <ligand>
        <name>S-adenosyl-L-methionine</name>
        <dbReference type="ChEBI" id="CHEBI:59789"/>
    </ligand>
</feature>
<dbReference type="CDD" id="cd21150">
    <property type="entry name" value="PUA_NSun6-like"/>
    <property type="match status" value="1"/>
</dbReference>
<gene>
    <name evidence="7" type="ORF">POCULU_LOCUS4246</name>
</gene>
<dbReference type="EMBL" id="CAJVPJ010000535">
    <property type="protein sequence ID" value="CAG8535001.1"/>
    <property type="molecule type" value="Genomic_DNA"/>
</dbReference>
<evidence type="ECO:0000256" key="5">
    <source>
        <dbReference type="PROSITE-ProRule" id="PRU01023"/>
    </source>
</evidence>
<dbReference type="InterPro" id="IPR001678">
    <property type="entry name" value="MeTrfase_RsmB-F_NOP2_dom"/>
</dbReference>
<dbReference type="InterPro" id="IPR029063">
    <property type="entry name" value="SAM-dependent_MTases_sf"/>
</dbReference>
<dbReference type="Proteomes" id="UP000789572">
    <property type="component" value="Unassembled WGS sequence"/>
</dbReference>
<keyword evidence="8" id="KW-1185">Reference proteome</keyword>
<evidence type="ECO:0000313" key="7">
    <source>
        <dbReference type="EMBL" id="CAG8535001.1"/>
    </source>
</evidence>
<dbReference type="InterPro" id="IPR023267">
    <property type="entry name" value="RCMT"/>
</dbReference>